<name>A0A450UT89_9GAMM</name>
<sequence length="89" mass="10200">MKFLFFLQKGATPEDVETRIGILKELFSEDKLAAEHVQSTLEAGVFTTEFLSPKYEGCLDDFHRRLPDYQTFFVSLSSLLKSPKKLPAR</sequence>
<gene>
    <name evidence="1" type="ORF">BECKLFY1418A_GA0070994_102618</name>
    <name evidence="2" type="ORF">BECKLFY1418B_GA0070995_10749</name>
</gene>
<protein>
    <submittedName>
        <fullName evidence="2">Ring hydroxylating alpha subunit (Catalytic domain)</fullName>
    </submittedName>
</protein>
<dbReference type="EMBL" id="CAADFF010000074">
    <property type="protein sequence ID" value="VFJ95761.1"/>
    <property type="molecule type" value="Genomic_DNA"/>
</dbReference>
<evidence type="ECO:0000313" key="2">
    <source>
        <dbReference type="EMBL" id="VFJ95761.1"/>
    </source>
</evidence>
<accession>A0A450UT89</accession>
<dbReference type="AlphaFoldDB" id="A0A450UT89"/>
<organism evidence="2">
    <name type="scientific">Candidatus Kentrum sp. LFY</name>
    <dbReference type="NCBI Taxonomy" id="2126342"/>
    <lineage>
        <taxon>Bacteria</taxon>
        <taxon>Pseudomonadati</taxon>
        <taxon>Pseudomonadota</taxon>
        <taxon>Gammaproteobacteria</taxon>
        <taxon>Candidatus Kentrum</taxon>
    </lineage>
</organism>
<reference evidence="2" key="1">
    <citation type="submission" date="2019-02" db="EMBL/GenBank/DDBJ databases">
        <authorList>
            <person name="Gruber-Vodicka R. H."/>
            <person name="Seah K. B. B."/>
        </authorList>
    </citation>
    <scope>NUCLEOTIDE SEQUENCE</scope>
    <source>
        <strain evidence="1">BECK_M6</strain>
        <strain evidence="2">BECK_M7</strain>
    </source>
</reference>
<proteinExistence type="predicted"/>
<dbReference type="SUPFAM" id="SSF55961">
    <property type="entry name" value="Bet v1-like"/>
    <property type="match status" value="1"/>
</dbReference>
<dbReference type="EMBL" id="CAADFH010000026">
    <property type="protein sequence ID" value="VFJ92770.1"/>
    <property type="molecule type" value="Genomic_DNA"/>
</dbReference>
<evidence type="ECO:0000313" key="1">
    <source>
        <dbReference type="EMBL" id="VFJ92770.1"/>
    </source>
</evidence>